<evidence type="ECO:0000259" key="5">
    <source>
        <dbReference type="PROSITE" id="PS50853"/>
    </source>
</evidence>
<dbReference type="InterPro" id="IPR036116">
    <property type="entry name" value="FN3_sf"/>
</dbReference>
<dbReference type="InterPro" id="IPR050964">
    <property type="entry name" value="Striated_Muscle_Regulatory"/>
</dbReference>
<sequence length="709" mass="80593">MCYGDNMTYVYVQENETVTLTCNPNVHVWWGPINLTVYASGGKISPNIPKYKRLSLNYNQDTNTAELQIQHFSKVDEGLYRCSFSTNGKYDMTEETVLIKIPPSVQILQGNFVSVVEGTSVNLRCNYTSNHKIKEIIWQHDNKYMTNSSQLHLVSIKRNQSGEYSCKVVNYAGTDAANVTIEVLYPPDVAVSFSENEGIRQLKCSPDGFPNRYYFGKWEHKSEFREHIRFLPSNRNEIISIPNTKNETDRHFDRGIYICTVSNNISVNGRTLMSAEYWLNSTGKPYFVTSNNATQYSTINQNTVLTTDIVNIETLIDAALFADKMKISNYSSIQQSTVKDTMYDSNVMVHGTRVMFPITIQNGDEFRQYTVVVNNTKGSSSYEICLRSATCEFISLSLFILLTHISRTTQSTTNVKAVALDTRIIVKWTADQDIGLNETFFIEYRKHFESSWGRMSTEDRSTAIINGLQPNEVYLLRVYSKTAAGESDKTDVIIVKTEKPLAKVSISESTLILGAGFIMIIVFWCGTKVVKNRKWFSRDQDRIPPLRRNEETSVRLAQYDEIDSMYYNPLNITVSPQNTRNNTQLEILQPSTSNANTDNCDTNNCSNKNITPAIIHHFNISQENSSLRSSSDESYLVPCRNYLDLDFEKVTENEQEVISVASSDESYLVPCSNYIDLDIEKVIENEKQVNSIEHPEIPVEESSVSSDNS</sequence>
<dbReference type="SMART" id="SM00408">
    <property type="entry name" value="IGc2"/>
    <property type="match status" value="2"/>
</dbReference>
<proteinExistence type="predicted"/>
<keyword evidence="7" id="KW-1185">Reference proteome</keyword>
<dbReference type="EMBL" id="CACVKT020008727">
    <property type="protein sequence ID" value="CAC5417040.1"/>
    <property type="molecule type" value="Genomic_DNA"/>
</dbReference>
<reference evidence="6 7" key="1">
    <citation type="submission" date="2020-06" db="EMBL/GenBank/DDBJ databases">
        <authorList>
            <person name="Li R."/>
            <person name="Bekaert M."/>
        </authorList>
    </citation>
    <scope>NUCLEOTIDE SEQUENCE [LARGE SCALE GENOMIC DNA]</scope>
    <source>
        <strain evidence="7">wild</strain>
    </source>
</reference>
<protein>
    <submittedName>
        <fullName evidence="6">NCAM</fullName>
    </submittedName>
</protein>
<evidence type="ECO:0000256" key="2">
    <source>
        <dbReference type="SAM" id="MobiDB-lite"/>
    </source>
</evidence>
<dbReference type="InterPro" id="IPR013106">
    <property type="entry name" value="Ig_V-set"/>
</dbReference>
<keyword evidence="3" id="KW-1133">Transmembrane helix</keyword>
<keyword evidence="3" id="KW-0472">Membrane</keyword>
<dbReference type="SUPFAM" id="SSF49265">
    <property type="entry name" value="Fibronectin type III"/>
    <property type="match status" value="1"/>
</dbReference>
<dbReference type="AlphaFoldDB" id="A0A6J8E9D2"/>
<evidence type="ECO:0000259" key="4">
    <source>
        <dbReference type="PROSITE" id="PS50835"/>
    </source>
</evidence>
<feature type="transmembrane region" description="Helical" evidence="3">
    <location>
        <begin position="511"/>
        <end position="530"/>
    </location>
</feature>
<evidence type="ECO:0000313" key="6">
    <source>
        <dbReference type="EMBL" id="CAC5417040.1"/>
    </source>
</evidence>
<dbReference type="GO" id="GO:0031430">
    <property type="term" value="C:M band"/>
    <property type="evidence" value="ECO:0007669"/>
    <property type="project" value="TreeGrafter"/>
</dbReference>
<dbReference type="OrthoDB" id="9972932at2759"/>
<gene>
    <name evidence="6" type="ORF">MCOR_49596</name>
</gene>
<dbReference type="CDD" id="cd00063">
    <property type="entry name" value="FN3"/>
    <property type="match status" value="1"/>
</dbReference>
<dbReference type="InterPro" id="IPR003961">
    <property type="entry name" value="FN3_dom"/>
</dbReference>
<keyword evidence="3" id="KW-0812">Transmembrane</keyword>
<evidence type="ECO:0000256" key="3">
    <source>
        <dbReference type="SAM" id="Phobius"/>
    </source>
</evidence>
<dbReference type="SUPFAM" id="SSF48726">
    <property type="entry name" value="Immunoglobulin"/>
    <property type="match status" value="2"/>
</dbReference>
<feature type="domain" description="Ig-like" evidence="4">
    <location>
        <begin position="103"/>
        <end position="182"/>
    </location>
</feature>
<dbReference type="InterPro" id="IPR036179">
    <property type="entry name" value="Ig-like_dom_sf"/>
</dbReference>
<dbReference type="InterPro" id="IPR003598">
    <property type="entry name" value="Ig_sub2"/>
</dbReference>
<dbReference type="SMART" id="SM00409">
    <property type="entry name" value="IG"/>
    <property type="match status" value="2"/>
</dbReference>
<feature type="compositionally biased region" description="Low complexity" evidence="2">
    <location>
        <begin position="700"/>
        <end position="709"/>
    </location>
</feature>
<dbReference type="PANTHER" id="PTHR13817:SF151">
    <property type="entry name" value="TITIN"/>
    <property type="match status" value="1"/>
</dbReference>
<organism evidence="6 7">
    <name type="scientific">Mytilus coruscus</name>
    <name type="common">Sea mussel</name>
    <dbReference type="NCBI Taxonomy" id="42192"/>
    <lineage>
        <taxon>Eukaryota</taxon>
        <taxon>Metazoa</taxon>
        <taxon>Spiralia</taxon>
        <taxon>Lophotrochozoa</taxon>
        <taxon>Mollusca</taxon>
        <taxon>Bivalvia</taxon>
        <taxon>Autobranchia</taxon>
        <taxon>Pteriomorphia</taxon>
        <taxon>Mytilida</taxon>
        <taxon>Mytiloidea</taxon>
        <taxon>Mytilidae</taxon>
        <taxon>Mytilinae</taxon>
        <taxon>Mytilus</taxon>
    </lineage>
</organism>
<dbReference type="Pfam" id="PF07686">
    <property type="entry name" value="V-set"/>
    <property type="match status" value="1"/>
</dbReference>
<feature type="domain" description="Ig-like" evidence="4">
    <location>
        <begin position="186"/>
        <end position="273"/>
    </location>
</feature>
<dbReference type="InterPro" id="IPR003599">
    <property type="entry name" value="Ig_sub"/>
</dbReference>
<dbReference type="Pfam" id="PF13927">
    <property type="entry name" value="Ig_3"/>
    <property type="match status" value="1"/>
</dbReference>
<name>A0A6J8E9D2_MYTCO</name>
<feature type="region of interest" description="Disordered" evidence="2">
    <location>
        <begin position="687"/>
        <end position="709"/>
    </location>
</feature>
<dbReference type="Pfam" id="PF00041">
    <property type="entry name" value="fn3"/>
    <property type="match status" value="1"/>
</dbReference>
<dbReference type="SMART" id="SM00060">
    <property type="entry name" value="FN3"/>
    <property type="match status" value="1"/>
</dbReference>
<dbReference type="GO" id="GO:0045214">
    <property type="term" value="P:sarcomere organization"/>
    <property type="evidence" value="ECO:0007669"/>
    <property type="project" value="TreeGrafter"/>
</dbReference>
<dbReference type="PROSITE" id="PS50835">
    <property type="entry name" value="IG_LIKE"/>
    <property type="match status" value="2"/>
</dbReference>
<evidence type="ECO:0000313" key="7">
    <source>
        <dbReference type="Proteomes" id="UP000507470"/>
    </source>
</evidence>
<accession>A0A6J8E9D2</accession>
<dbReference type="InterPro" id="IPR013783">
    <property type="entry name" value="Ig-like_fold"/>
</dbReference>
<feature type="compositionally biased region" description="Basic and acidic residues" evidence="2">
    <location>
        <begin position="687"/>
        <end position="697"/>
    </location>
</feature>
<evidence type="ECO:0000256" key="1">
    <source>
        <dbReference type="ARBA" id="ARBA00022737"/>
    </source>
</evidence>
<dbReference type="Gene3D" id="2.60.40.10">
    <property type="entry name" value="Immunoglobulins"/>
    <property type="match status" value="3"/>
</dbReference>
<keyword evidence="1" id="KW-0677">Repeat</keyword>
<dbReference type="InterPro" id="IPR007110">
    <property type="entry name" value="Ig-like_dom"/>
</dbReference>
<dbReference type="PROSITE" id="PS50853">
    <property type="entry name" value="FN3"/>
    <property type="match status" value="1"/>
</dbReference>
<dbReference type="PANTHER" id="PTHR13817">
    <property type="entry name" value="TITIN"/>
    <property type="match status" value="1"/>
</dbReference>
<feature type="domain" description="Fibronectin type-III" evidence="5">
    <location>
        <begin position="408"/>
        <end position="500"/>
    </location>
</feature>
<dbReference type="Proteomes" id="UP000507470">
    <property type="component" value="Unassembled WGS sequence"/>
</dbReference>